<dbReference type="InterPro" id="IPR006073">
    <property type="entry name" value="GTP-bd"/>
</dbReference>
<evidence type="ECO:0000313" key="8">
    <source>
        <dbReference type="EMBL" id="XAH75766.1"/>
    </source>
</evidence>
<evidence type="ECO:0000256" key="3">
    <source>
        <dbReference type="ARBA" id="ARBA00022842"/>
    </source>
</evidence>
<evidence type="ECO:0000256" key="5">
    <source>
        <dbReference type="HAMAP-Rule" id="MF_00900"/>
    </source>
</evidence>
<comment type="similarity">
    <text evidence="5">Belongs to the TRAFAC class OBG-HflX-like GTPase superfamily. HflX GTPase family.</text>
</comment>
<feature type="domain" description="Hflx-type G" evidence="7">
    <location>
        <begin position="207"/>
        <end position="377"/>
    </location>
</feature>
<proteinExistence type="inferred from homology"/>
<accession>A0ABZ3F2R4</accession>
<dbReference type="PANTHER" id="PTHR10229">
    <property type="entry name" value="GTP-BINDING PROTEIN HFLX"/>
    <property type="match status" value="1"/>
</dbReference>
<comment type="subunit">
    <text evidence="5">Monomer. Associates with the 50S ribosomal subunit.</text>
</comment>
<comment type="function">
    <text evidence="5">GTPase that associates with the 50S ribosomal subunit and may have a role during protein synthesis or ribosome biogenesis.</text>
</comment>
<comment type="subcellular location">
    <subcellularLocation>
        <location evidence="5">Cytoplasm</location>
    </subcellularLocation>
    <text evidence="5">May associate with membranes.</text>
</comment>
<evidence type="ECO:0000313" key="9">
    <source>
        <dbReference type="Proteomes" id="UP001451571"/>
    </source>
</evidence>
<feature type="coiled-coil region" evidence="6">
    <location>
        <begin position="166"/>
        <end position="200"/>
    </location>
</feature>
<evidence type="ECO:0000256" key="1">
    <source>
        <dbReference type="ARBA" id="ARBA00022723"/>
    </source>
</evidence>
<dbReference type="PRINTS" id="PR00326">
    <property type="entry name" value="GTP1OBG"/>
</dbReference>
<organism evidence="8 9">
    <name type="scientific">Kineothrix sedimenti</name>
    <dbReference type="NCBI Taxonomy" id="3123317"/>
    <lineage>
        <taxon>Bacteria</taxon>
        <taxon>Bacillati</taxon>
        <taxon>Bacillota</taxon>
        <taxon>Clostridia</taxon>
        <taxon>Lachnospirales</taxon>
        <taxon>Lachnospiraceae</taxon>
        <taxon>Kineothrix</taxon>
    </lineage>
</organism>
<dbReference type="HAMAP" id="MF_00900">
    <property type="entry name" value="GTPase_HflX"/>
    <property type="match status" value="1"/>
</dbReference>
<keyword evidence="1" id="KW-0479">Metal-binding</keyword>
<dbReference type="InterPro" id="IPR027417">
    <property type="entry name" value="P-loop_NTPase"/>
</dbReference>
<dbReference type="InterPro" id="IPR016496">
    <property type="entry name" value="GTPase_HflX"/>
</dbReference>
<dbReference type="InterPro" id="IPR042108">
    <property type="entry name" value="GTPase_HflX_N_sf"/>
</dbReference>
<dbReference type="RefSeq" id="WP_342759339.1">
    <property type="nucleotide sequence ID" value="NZ_CP146256.1"/>
</dbReference>
<dbReference type="Gene3D" id="3.40.50.11060">
    <property type="entry name" value="GTPase HflX, N-terminal domain"/>
    <property type="match status" value="1"/>
</dbReference>
<dbReference type="InterPro" id="IPR030394">
    <property type="entry name" value="G_HFLX_dom"/>
</dbReference>
<dbReference type="PANTHER" id="PTHR10229:SF4">
    <property type="entry name" value="GTPASE HFLX"/>
    <property type="match status" value="1"/>
</dbReference>
<protein>
    <recommendedName>
        <fullName evidence="5">GTPase HflX</fullName>
    </recommendedName>
    <alternativeName>
        <fullName evidence="5">GTP-binding protein HflX</fullName>
    </alternativeName>
</protein>
<dbReference type="EMBL" id="CP146256">
    <property type="protein sequence ID" value="XAH75766.1"/>
    <property type="molecule type" value="Genomic_DNA"/>
</dbReference>
<dbReference type="Pfam" id="PF01926">
    <property type="entry name" value="MMR_HSR1"/>
    <property type="match status" value="1"/>
</dbReference>
<dbReference type="PROSITE" id="PS51705">
    <property type="entry name" value="G_HFLX"/>
    <property type="match status" value="1"/>
</dbReference>
<keyword evidence="2 5" id="KW-0547">Nucleotide-binding</keyword>
<dbReference type="SUPFAM" id="SSF52540">
    <property type="entry name" value="P-loop containing nucleoside triphosphate hydrolases"/>
    <property type="match status" value="1"/>
</dbReference>
<dbReference type="CDD" id="cd01878">
    <property type="entry name" value="HflX"/>
    <property type="match status" value="1"/>
</dbReference>
<keyword evidence="5" id="KW-0963">Cytoplasm</keyword>
<dbReference type="PIRSF" id="PIRSF006809">
    <property type="entry name" value="GTP-binding_hflX_prd"/>
    <property type="match status" value="1"/>
</dbReference>
<keyword evidence="4 5" id="KW-0342">GTP-binding</keyword>
<dbReference type="Pfam" id="PF13167">
    <property type="entry name" value="GTP-bdg_N"/>
    <property type="match status" value="1"/>
</dbReference>
<keyword evidence="9" id="KW-1185">Reference proteome</keyword>
<evidence type="ECO:0000259" key="7">
    <source>
        <dbReference type="PROSITE" id="PS51705"/>
    </source>
</evidence>
<keyword evidence="3" id="KW-0460">Magnesium</keyword>
<evidence type="ECO:0000256" key="4">
    <source>
        <dbReference type="ARBA" id="ARBA00023134"/>
    </source>
</evidence>
<keyword evidence="6" id="KW-0175">Coiled coil</keyword>
<dbReference type="Gene3D" id="3.40.50.300">
    <property type="entry name" value="P-loop containing nucleotide triphosphate hydrolases"/>
    <property type="match status" value="1"/>
</dbReference>
<reference evidence="8 9" key="1">
    <citation type="submission" date="2024-02" db="EMBL/GenBank/DDBJ databases">
        <title>Bacterial strain from lacustrine sediment.</title>
        <authorList>
            <person name="Petit C."/>
            <person name="Fadhlaoui K."/>
        </authorList>
    </citation>
    <scope>NUCLEOTIDE SEQUENCE [LARGE SCALE GENOMIC DNA]</scope>
    <source>
        <strain evidence="8 9">IPX-CK</strain>
    </source>
</reference>
<dbReference type="InterPro" id="IPR025121">
    <property type="entry name" value="GTPase_HflX_N"/>
</dbReference>
<dbReference type="NCBIfam" id="TIGR03156">
    <property type="entry name" value="GTP_HflX"/>
    <property type="match status" value="1"/>
</dbReference>
<dbReference type="Proteomes" id="UP001451571">
    <property type="component" value="Chromosome"/>
</dbReference>
<dbReference type="InterPro" id="IPR032305">
    <property type="entry name" value="GTP-bd_M"/>
</dbReference>
<sequence length="432" mass="49154">MEDEIFKPEPQEWEKALLVGLDTGEDENFDRSMAELGELAKACYMAVAGVVTQKMEAVNKAHYIGTGKVQEVKEYAKALEVDIVIFDDSLTPSQLRNLQKELEKPVLDRTTLILDIFSKRAKTREAKLQVETARLQYLLSRLVGMHEALTRQGGASGSMSSKGAGEKKLELDRRKIEKRLVELRRELEEVSKEREVQSKRRLSARIPKVSLVGYTNAGKSTLMNAMIEQYLQDEEKKVLEKDMLFATLDTTVRNINTGNNKEFLLSDTVGFIHKLPHGLVKAFRSTLEEVKNADLLLYVIDYSDKDYKHQIRVTEETLQEIGAVNIPVIYIYNKADLCGMDSLPKRVGDNKIYMSAKSGQGLLELTEMILQVVYADYVPAEFLIPYDKGQLVSYFMENAQVFEQEYLETGIRLSVSCHAADVRKYGQYVKMY</sequence>
<evidence type="ECO:0000256" key="6">
    <source>
        <dbReference type="SAM" id="Coils"/>
    </source>
</evidence>
<dbReference type="Gene3D" id="6.10.250.2860">
    <property type="match status" value="1"/>
</dbReference>
<name>A0ABZ3F2R4_9FIRM</name>
<dbReference type="Pfam" id="PF16360">
    <property type="entry name" value="GTP-bdg_M"/>
    <property type="match status" value="1"/>
</dbReference>
<evidence type="ECO:0000256" key="2">
    <source>
        <dbReference type="ARBA" id="ARBA00022741"/>
    </source>
</evidence>
<gene>
    <name evidence="5 8" type="primary">hflX</name>
    <name evidence="8" type="ORF">V6984_08450</name>
</gene>